<reference evidence="1" key="1">
    <citation type="submission" date="2014-09" db="EMBL/GenBank/DDBJ databases">
        <authorList>
            <person name="Magalhaes I.L.F."/>
            <person name="Oliveira U."/>
            <person name="Santos F.R."/>
            <person name="Vidigal T.H.D.A."/>
            <person name="Brescovit A.D."/>
            <person name="Santos A.J."/>
        </authorList>
    </citation>
    <scope>NUCLEOTIDE SEQUENCE</scope>
    <source>
        <tissue evidence="1">Shoot tissue taken approximately 20 cm above the soil surface</tissue>
    </source>
</reference>
<evidence type="ECO:0000313" key="1">
    <source>
        <dbReference type="EMBL" id="JAD19511.1"/>
    </source>
</evidence>
<dbReference type="EMBL" id="GBRH01278384">
    <property type="protein sequence ID" value="JAD19511.1"/>
    <property type="molecule type" value="Transcribed_RNA"/>
</dbReference>
<protein>
    <submittedName>
        <fullName evidence="1">Uncharacterized protein</fullName>
    </submittedName>
</protein>
<proteinExistence type="predicted"/>
<dbReference type="AlphaFoldDB" id="A0A0A8Y042"/>
<accession>A0A0A8Y042</accession>
<reference evidence="1" key="2">
    <citation type="journal article" date="2015" name="Data Brief">
        <title>Shoot transcriptome of the giant reed, Arundo donax.</title>
        <authorList>
            <person name="Barrero R.A."/>
            <person name="Guerrero F.D."/>
            <person name="Moolhuijzen P."/>
            <person name="Goolsby J.A."/>
            <person name="Tidwell J."/>
            <person name="Bellgard S.E."/>
            <person name="Bellgard M.I."/>
        </authorList>
    </citation>
    <scope>NUCLEOTIDE SEQUENCE</scope>
    <source>
        <tissue evidence="1">Shoot tissue taken approximately 20 cm above the soil surface</tissue>
    </source>
</reference>
<sequence>MEVAGNKSRISVLGLGEILECKANFR</sequence>
<name>A0A0A8Y042_ARUDO</name>
<organism evidence="1">
    <name type="scientific">Arundo donax</name>
    <name type="common">Giant reed</name>
    <name type="synonym">Donax arundinaceus</name>
    <dbReference type="NCBI Taxonomy" id="35708"/>
    <lineage>
        <taxon>Eukaryota</taxon>
        <taxon>Viridiplantae</taxon>
        <taxon>Streptophyta</taxon>
        <taxon>Embryophyta</taxon>
        <taxon>Tracheophyta</taxon>
        <taxon>Spermatophyta</taxon>
        <taxon>Magnoliopsida</taxon>
        <taxon>Liliopsida</taxon>
        <taxon>Poales</taxon>
        <taxon>Poaceae</taxon>
        <taxon>PACMAD clade</taxon>
        <taxon>Arundinoideae</taxon>
        <taxon>Arundineae</taxon>
        <taxon>Arundo</taxon>
    </lineage>
</organism>